<organism evidence="7 8">
    <name type="scientific">Geodia barretti</name>
    <name type="common">Barrett's horny sponge</name>
    <dbReference type="NCBI Taxonomy" id="519541"/>
    <lineage>
        <taxon>Eukaryota</taxon>
        <taxon>Metazoa</taxon>
        <taxon>Porifera</taxon>
        <taxon>Demospongiae</taxon>
        <taxon>Heteroscleromorpha</taxon>
        <taxon>Tetractinellida</taxon>
        <taxon>Astrophorina</taxon>
        <taxon>Geodiidae</taxon>
        <taxon>Geodia</taxon>
    </lineage>
</organism>
<dbReference type="PROSITE" id="PS51379">
    <property type="entry name" value="4FE4S_FER_2"/>
    <property type="match status" value="2"/>
</dbReference>
<accession>A0AA35W8F1</accession>
<dbReference type="PIRSF" id="PIRSF000139">
    <property type="entry name" value="Glc_ox_4Fe-4S"/>
    <property type="match status" value="1"/>
</dbReference>
<reference evidence="7" key="1">
    <citation type="submission" date="2023-03" db="EMBL/GenBank/DDBJ databases">
        <authorList>
            <person name="Steffen K."/>
            <person name="Cardenas P."/>
        </authorList>
    </citation>
    <scope>NUCLEOTIDE SEQUENCE</scope>
</reference>
<comment type="caution">
    <text evidence="7">The sequence shown here is derived from an EMBL/GenBank/DDBJ whole genome shotgun (WGS) entry which is preliminary data.</text>
</comment>
<dbReference type="PROSITE" id="PS00198">
    <property type="entry name" value="4FE4S_FER_1"/>
    <property type="match status" value="1"/>
</dbReference>
<dbReference type="Proteomes" id="UP001174909">
    <property type="component" value="Unassembled WGS sequence"/>
</dbReference>
<dbReference type="InterPro" id="IPR012257">
    <property type="entry name" value="Glc_ox_4Fe-4S"/>
</dbReference>
<dbReference type="GO" id="GO:0051539">
    <property type="term" value="F:4 iron, 4 sulfur cluster binding"/>
    <property type="evidence" value="ECO:0007669"/>
    <property type="project" value="UniProtKB-KW"/>
</dbReference>
<keyword evidence="1" id="KW-0004">4Fe-4S</keyword>
<evidence type="ECO:0000256" key="5">
    <source>
        <dbReference type="ARBA" id="ARBA00023014"/>
    </source>
</evidence>
<dbReference type="PANTHER" id="PTHR32479:SF17">
    <property type="entry name" value="GLYCOLATE OXIDASE IRON-SULFUR SUBUNIT"/>
    <property type="match status" value="1"/>
</dbReference>
<proteinExistence type="predicted"/>
<dbReference type="AlphaFoldDB" id="A0AA35W8F1"/>
<evidence type="ECO:0000313" key="8">
    <source>
        <dbReference type="Proteomes" id="UP001174909"/>
    </source>
</evidence>
<feature type="domain" description="4Fe-4S ferredoxin-type" evidence="6">
    <location>
        <begin position="81"/>
        <end position="112"/>
    </location>
</feature>
<feature type="domain" description="4Fe-4S ferredoxin-type" evidence="6">
    <location>
        <begin position="30"/>
        <end position="60"/>
    </location>
</feature>
<evidence type="ECO:0000256" key="1">
    <source>
        <dbReference type="ARBA" id="ARBA00022485"/>
    </source>
</evidence>
<dbReference type="Pfam" id="PF13183">
    <property type="entry name" value="Fer4_8"/>
    <property type="match status" value="1"/>
</dbReference>
<evidence type="ECO:0000256" key="4">
    <source>
        <dbReference type="ARBA" id="ARBA00023004"/>
    </source>
</evidence>
<evidence type="ECO:0000256" key="2">
    <source>
        <dbReference type="ARBA" id="ARBA00022723"/>
    </source>
</evidence>
<dbReference type="Pfam" id="PF02754">
    <property type="entry name" value="CCG"/>
    <property type="match status" value="2"/>
</dbReference>
<keyword evidence="4" id="KW-0408">Iron</keyword>
<dbReference type="PANTHER" id="PTHR32479">
    <property type="entry name" value="GLYCOLATE OXIDASE IRON-SULFUR SUBUNIT"/>
    <property type="match status" value="1"/>
</dbReference>
<keyword evidence="2" id="KW-0479">Metal-binding</keyword>
<dbReference type="InterPro" id="IPR009051">
    <property type="entry name" value="Helical_ferredxn"/>
</dbReference>
<keyword evidence="5" id="KW-0411">Iron-sulfur</keyword>
<gene>
    <name evidence="7" type="ORF">GBAR_LOCUS5470</name>
</gene>
<evidence type="ECO:0000313" key="7">
    <source>
        <dbReference type="EMBL" id="CAI8007901.1"/>
    </source>
</evidence>
<evidence type="ECO:0000259" key="6">
    <source>
        <dbReference type="PROSITE" id="PS51379"/>
    </source>
</evidence>
<keyword evidence="8" id="KW-1185">Reference proteome</keyword>
<sequence>MVQQDISSHSHTAEFEEPLNSEPGFLGVDSPAEADLYRCVHCGLCLSSCPTYSTLHLETESPRGRIALMRAVHEGRVGISDRIVSHWEMCLQCRACEAVCPSGVPYGRIMEYSRAQTLAQDKQGSALKRVDRFFLRAALPHPKRLRFGARLLQLYQRTGLRKLVRASGLLKLLPETLAQMEAQLPDLDGPFFGPTDQLYPAQPRQGSEGANSQAAPTVALLSGCVMPLMQGETMQASVRVLTRNGCNVAVPLGQVCCGALNIHAGDLETARRLARRNIDVFLASGADRPGYRIITASAGCGSNMKEYSELLKHDHQYAEPARRFAELTVDITEFLAELPLDPPQGRIDRRVTYQDPCHLVHAQRITRQPRDVLKAVPGLELVEMEASTMCCGGAGFYSMVQPDLSGRILATKIGNIEATNAEQVVTANPGCMMQIEQGLGSANCPAAGQKVVHVVDLLDEAYRSEGD</sequence>
<name>A0AA35W8F1_GEOBA</name>
<dbReference type="InterPro" id="IPR017900">
    <property type="entry name" value="4Fe4S_Fe_S_CS"/>
</dbReference>
<keyword evidence="3" id="KW-0677">Repeat</keyword>
<protein>
    <submittedName>
        <fullName evidence="7">Probable glycolate oxidase iron-sulfur subunit</fullName>
    </submittedName>
</protein>
<dbReference type="InterPro" id="IPR004017">
    <property type="entry name" value="Cys_rich_dom"/>
</dbReference>
<dbReference type="GO" id="GO:0046872">
    <property type="term" value="F:metal ion binding"/>
    <property type="evidence" value="ECO:0007669"/>
    <property type="project" value="UniProtKB-KW"/>
</dbReference>
<dbReference type="SUPFAM" id="SSF46548">
    <property type="entry name" value="alpha-helical ferredoxin"/>
    <property type="match status" value="1"/>
</dbReference>
<dbReference type="EMBL" id="CASHTH010000801">
    <property type="protein sequence ID" value="CAI8007901.1"/>
    <property type="molecule type" value="Genomic_DNA"/>
</dbReference>
<dbReference type="InterPro" id="IPR017896">
    <property type="entry name" value="4Fe4S_Fe-S-bd"/>
</dbReference>
<dbReference type="GO" id="GO:0016491">
    <property type="term" value="F:oxidoreductase activity"/>
    <property type="evidence" value="ECO:0007669"/>
    <property type="project" value="UniProtKB-ARBA"/>
</dbReference>
<dbReference type="Gene3D" id="1.10.1060.10">
    <property type="entry name" value="Alpha-helical ferredoxin"/>
    <property type="match status" value="1"/>
</dbReference>
<evidence type="ECO:0000256" key="3">
    <source>
        <dbReference type="ARBA" id="ARBA00022737"/>
    </source>
</evidence>